<reference evidence="6" key="1">
    <citation type="submission" date="2023-01" db="EMBL/GenBank/DDBJ databases">
        <authorList>
            <person name="Van Ghelder C."/>
            <person name="Rancurel C."/>
        </authorList>
    </citation>
    <scope>NUCLEOTIDE SEQUENCE</scope>
    <source>
        <strain evidence="6">CNCM I-4278</strain>
    </source>
</reference>
<dbReference type="InterPro" id="IPR029063">
    <property type="entry name" value="SAM-dependent_MTases_sf"/>
</dbReference>
<feature type="domain" description="Methyltransferase" evidence="5">
    <location>
        <begin position="97"/>
        <end position="195"/>
    </location>
</feature>
<dbReference type="PANTHER" id="PTHR35897:SF1">
    <property type="entry name" value="METHYLTRANSFERASE AUSD"/>
    <property type="match status" value="1"/>
</dbReference>
<evidence type="ECO:0000259" key="5">
    <source>
        <dbReference type="Pfam" id="PF13649"/>
    </source>
</evidence>
<dbReference type="Proteomes" id="UP001152607">
    <property type="component" value="Unassembled WGS sequence"/>
</dbReference>
<dbReference type="Pfam" id="PF13649">
    <property type="entry name" value="Methyltransf_25"/>
    <property type="match status" value="1"/>
</dbReference>
<keyword evidence="2" id="KW-0808">Transferase</keyword>
<dbReference type="CDD" id="cd02440">
    <property type="entry name" value="AdoMet_MTases"/>
    <property type="match status" value="1"/>
</dbReference>
<dbReference type="Gene3D" id="3.40.50.150">
    <property type="entry name" value="Vaccinia Virus protein VP39"/>
    <property type="match status" value="1"/>
</dbReference>
<evidence type="ECO:0000313" key="7">
    <source>
        <dbReference type="Proteomes" id="UP001152607"/>
    </source>
</evidence>
<dbReference type="SUPFAM" id="SSF53335">
    <property type="entry name" value="S-adenosyl-L-methionine-dependent methyltransferases"/>
    <property type="match status" value="1"/>
</dbReference>
<sequence length="286" mass="32645">MSNTAVAGKVTEKSQNPEKWLIEEPPTLTPEARALFEKYSKNPHHEVIPHIKAIRDNAFQIYPYPCLGRWAFLDLRLRQSPQYPQVLSRIKNGDRYLDIGCCIGQDIRSLVADGAPSENTYGSDMKGDFIDVGYALFRDRATLKTTFIEADIFDADSELNSLEGTVDIVHAASFFHLFDWDEQIKAAKCVVRLLKARPYSMVVGRQLGHVDARPMMYRFISGKPLFRHNVESFARFWKQVGDETGTTWKVEAGFEQGLDDYGEESEMETEEVAKGERWLVYSVCML</sequence>
<keyword evidence="7" id="KW-1185">Reference proteome</keyword>
<evidence type="ECO:0000256" key="4">
    <source>
        <dbReference type="ARBA" id="ARBA00038314"/>
    </source>
</evidence>
<dbReference type="InterPro" id="IPR051654">
    <property type="entry name" value="Meroterpenoid_MTases"/>
</dbReference>
<comment type="pathway">
    <text evidence="1">Secondary metabolite biosynthesis.</text>
</comment>
<dbReference type="EMBL" id="CAOQHR010000005">
    <property type="protein sequence ID" value="CAI6335482.1"/>
    <property type="molecule type" value="Genomic_DNA"/>
</dbReference>
<comment type="similarity">
    <text evidence="4">Belongs to the class I-like SAM-binding methyltransferase superfamily.</text>
</comment>
<dbReference type="PANTHER" id="PTHR35897">
    <property type="entry name" value="METHYLTRANSFERASE AUSD"/>
    <property type="match status" value="1"/>
</dbReference>
<evidence type="ECO:0000256" key="1">
    <source>
        <dbReference type="ARBA" id="ARBA00005179"/>
    </source>
</evidence>
<dbReference type="OrthoDB" id="2094832at2759"/>
<name>A0A9W4XW61_9PLEO</name>
<evidence type="ECO:0000256" key="3">
    <source>
        <dbReference type="ARBA" id="ARBA00022691"/>
    </source>
</evidence>
<accession>A0A9W4XW61</accession>
<dbReference type="AlphaFoldDB" id="A0A9W4XW61"/>
<gene>
    <name evidence="6" type="ORF">PDIGIT_LOCUS8564</name>
</gene>
<proteinExistence type="inferred from homology"/>
<organism evidence="6 7">
    <name type="scientific">Periconia digitata</name>
    <dbReference type="NCBI Taxonomy" id="1303443"/>
    <lineage>
        <taxon>Eukaryota</taxon>
        <taxon>Fungi</taxon>
        <taxon>Dikarya</taxon>
        <taxon>Ascomycota</taxon>
        <taxon>Pezizomycotina</taxon>
        <taxon>Dothideomycetes</taxon>
        <taxon>Pleosporomycetidae</taxon>
        <taxon>Pleosporales</taxon>
        <taxon>Massarineae</taxon>
        <taxon>Periconiaceae</taxon>
        <taxon>Periconia</taxon>
    </lineage>
</organism>
<dbReference type="InterPro" id="IPR041698">
    <property type="entry name" value="Methyltransf_25"/>
</dbReference>
<protein>
    <recommendedName>
        <fullName evidence="5">Methyltransferase domain-containing protein</fullName>
    </recommendedName>
</protein>
<comment type="caution">
    <text evidence="6">The sequence shown here is derived from an EMBL/GenBank/DDBJ whole genome shotgun (WGS) entry which is preliminary data.</text>
</comment>
<dbReference type="GO" id="GO:0016740">
    <property type="term" value="F:transferase activity"/>
    <property type="evidence" value="ECO:0007669"/>
    <property type="project" value="UniProtKB-KW"/>
</dbReference>
<evidence type="ECO:0000313" key="6">
    <source>
        <dbReference type="EMBL" id="CAI6335482.1"/>
    </source>
</evidence>
<keyword evidence="3" id="KW-0949">S-adenosyl-L-methionine</keyword>
<evidence type="ECO:0000256" key="2">
    <source>
        <dbReference type="ARBA" id="ARBA00022679"/>
    </source>
</evidence>